<keyword evidence="2" id="KW-1185">Reference proteome</keyword>
<reference evidence="1 2" key="1">
    <citation type="submission" date="2014-04" db="EMBL/GenBank/DDBJ databases">
        <authorList>
            <consortium name="DOE Joint Genome Institute"/>
            <person name="Kuo A."/>
            <person name="Ruytinx J."/>
            <person name="Rineau F."/>
            <person name="Colpaert J."/>
            <person name="Kohler A."/>
            <person name="Nagy L.G."/>
            <person name="Floudas D."/>
            <person name="Copeland A."/>
            <person name="Barry K.W."/>
            <person name="Cichocki N."/>
            <person name="Veneault-Fourrey C."/>
            <person name="LaButti K."/>
            <person name="Lindquist E.A."/>
            <person name="Lipzen A."/>
            <person name="Lundell T."/>
            <person name="Morin E."/>
            <person name="Murat C."/>
            <person name="Sun H."/>
            <person name="Tunlid A."/>
            <person name="Henrissat B."/>
            <person name="Grigoriev I.V."/>
            <person name="Hibbett D.S."/>
            <person name="Martin F."/>
            <person name="Nordberg H.P."/>
            <person name="Cantor M.N."/>
            <person name="Hua S.X."/>
        </authorList>
    </citation>
    <scope>NUCLEOTIDE SEQUENCE [LARGE SCALE GENOMIC DNA]</scope>
    <source>
        <strain evidence="1 2">UH-Slu-Lm8-n1</strain>
    </source>
</reference>
<name>A0A0D0BST2_9AGAM</name>
<reference evidence="2" key="2">
    <citation type="submission" date="2015-01" db="EMBL/GenBank/DDBJ databases">
        <title>Evolutionary Origins and Diversification of the Mycorrhizal Mutualists.</title>
        <authorList>
            <consortium name="DOE Joint Genome Institute"/>
            <consortium name="Mycorrhizal Genomics Consortium"/>
            <person name="Kohler A."/>
            <person name="Kuo A."/>
            <person name="Nagy L.G."/>
            <person name="Floudas D."/>
            <person name="Copeland A."/>
            <person name="Barry K.W."/>
            <person name="Cichocki N."/>
            <person name="Veneault-Fourrey C."/>
            <person name="LaButti K."/>
            <person name="Lindquist E.A."/>
            <person name="Lipzen A."/>
            <person name="Lundell T."/>
            <person name="Morin E."/>
            <person name="Murat C."/>
            <person name="Riley R."/>
            <person name="Ohm R."/>
            <person name="Sun H."/>
            <person name="Tunlid A."/>
            <person name="Henrissat B."/>
            <person name="Grigoriev I.V."/>
            <person name="Hibbett D.S."/>
            <person name="Martin F."/>
        </authorList>
    </citation>
    <scope>NUCLEOTIDE SEQUENCE [LARGE SCALE GENOMIC DNA]</scope>
    <source>
        <strain evidence="2">UH-Slu-Lm8-n1</strain>
    </source>
</reference>
<gene>
    <name evidence="1" type="ORF">CY34DRAFT_456182</name>
</gene>
<accession>A0A0D0BST2</accession>
<dbReference type="HOGENOM" id="CLU_2924261_0_0_1"/>
<organism evidence="1 2">
    <name type="scientific">Suillus luteus UH-Slu-Lm8-n1</name>
    <dbReference type="NCBI Taxonomy" id="930992"/>
    <lineage>
        <taxon>Eukaryota</taxon>
        <taxon>Fungi</taxon>
        <taxon>Dikarya</taxon>
        <taxon>Basidiomycota</taxon>
        <taxon>Agaricomycotina</taxon>
        <taxon>Agaricomycetes</taxon>
        <taxon>Agaricomycetidae</taxon>
        <taxon>Boletales</taxon>
        <taxon>Suillineae</taxon>
        <taxon>Suillaceae</taxon>
        <taxon>Suillus</taxon>
    </lineage>
</organism>
<dbReference type="Proteomes" id="UP000054485">
    <property type="component" value="Unassembled WGS sequence"/>
</dbReference>
<dbReference type="AlphaFoldDB" id="A0A0D0BST2"/>
<sequence length="61" mass="6779">MTLPVRQKPSRPLQNITCSVMHKPTLSLSPPRENLPSRGPCRLGQREIAHADSLTYCQVAP</sequence>
<proteinExistence type="predicted"/>
<evidence type="ECO:0000313" key="1">
    <source>
        <dbReference type="EMBL" id="KIK46073.1"/>
    </source>
</evidence>
<evidence type="ECO:0000313" key="2">
    <source>
        <dbReference type="Proteomes" id="UP000054485"/>
    </source>
</evidence>
<dbReference type="InParanoid" id="A0A0D0BST2"/>
<protein>
    <submittedName>
        <fullName evidence="1">Uncharacterized protein</fullName>
    </submittedName>
</protein>
<dbReference type="EMBL" id="KN835163">
    <property type="protein sequence ID" value="KIK46073.1"/>
    <property type="molecule type" value="Genomic_DNA"/>
</dbReference>